<dbReference type="PIRSF" id="PIRSF002741">
    <property type="entry name" value="MppA"/>
    <property type="match status" value="1"/>
</dbReference>
<evidence type="ECO:0000256" key="5">
    <source>
        <dbReference type="SAM" id="SignalP"/>
    </source>
</evidence>
<dbReference type="Proteomes" id="UP000626026">
    <property type="component" value="Unassembled WGS sequence"/>
</dbReference>
<keyword evidence="8" id="KW-1185">Reference proteome</keyword>
<accession>A0ABR7RI00</accession>
<comment type="subcellular location">
    <subcellularLocation>
        <location evidence="1">Periplasm</location>
    </subcellularLocation>
</comment>
<evidence type="ECO:0000313" key="7">
    <source>
        <dbReference type="EMBL" id="MBC9205944.1"/>
    </source>
</evidence>
<dbReference type="InterPro" id="IPR000914">
    <property type="entry name" value="SBP_5_dom"/>
</dbReference>
<comment type="similarity">
    <text evidence="2">Belongs to the bacterial solute-binding protein 5 family.</text>
</comment>
<dbReference type="InterPro" id="IPR030678">
    <property type="entry name" value="Peptide/Ni-bd"/>
</dbReference>
<dbReference type="PANTHER" id="PTHR30290:SF9">
    <property type="entry name" value="OLIGOPEPTIDE-BINDING PROTEIN APPA"/>
    <property type="match status" value="1"/>
</dbReference>
<gene>
    <name evidence="7" type="ORF">IBL26_03775</name>
</gene>
<dbReference type="Gene3D" id="3.40.190.10">
    <property type="entry name" value="Periplasmic binding protein-like II"/>
    <property type="match status" value="1"/>
</dbReference>
<name>A0ABR7RI00_9PROT</name>
<proteinExistence type="inferred from homology"/>
<evidence type="ECO:0000256" key="3">
    <source>
        <dbReference type="ARBA" id="ARBA00022448"/>
    </source>
</evidence>
<comment type="caution">
    <text evidence="7">The sequence shown here is derived from an EMBL/GenBank/DDBJ whole genome shotgun (WGS) entry which is preliminary data.</text>
</comment>
<organism evidence="7 8">
    <name type="scientific">Teichococcus aerophilus</name>
    <dbReference type="NCBI Taxonomy" id="1224513"/>
    <lineage>
        <taxon>Bacteria</taxon>
        <taxon>Pseudomonadati</taxon>
        <taxon>Pseudomonadota</taxon>
        <taxon>Alphaproteobacteria</taxon>
        <taxon>Acetobacterales</taxon>
        <taxon>Roseomonadaceae</taxon>
        <taxon>Roseomonas</taxon>
    </lineage>
</organism>
<feature type="domain" description="Solute-binding protein family 5" evidence="6">
    <location>
        <begin position="72"/>
        <end position="439"/>
    </location>
</feature>
<reference evidence="7 8" key="1">
    <citation type="journal article" date="2013" name="Int. J. Syst. Evol. Microbiol.">
        <title>Roseomonas aerophila sp. nov., isolated from air.</title>
        <authorList>
            <person name="Kim S.J."/>
            <person name="Weon H.Y."/>
            <person name="Ahn J.H."/>
            <person name="Hong S.B."/>
            <person name="Seok S.J."/>
            <person name="Whang K.S."/>
            <person name="Kwon S.W."/>
        </authorList>
    </citation>
    <scope>NUCLEOTIDE SEQUENCE [LARGE SCALE GENOMIC DNA]</scope>
    <source>
        <strain evidence="7 8">NBRC 108923</strain>
    </source>
</reference>
<feature type="signal peptide" evidence="5">
    <location>
        <begin position="1"/>
        <end position="26"/>
    </location>
</feature>
<evidence type="ECO:0000256" key="2">
    <source>
        <dbReference type="ARBA" id="ARBA00005695"/>
    </source>
</evidence>
<dbReference type="CDD" id="cd08498">
    <property type="entry name" value="PBP2_NikA_DppA_OppA_like_2"/>
    <property type="match status" value="1"/>
</dbReference>
<protein>
    <submittedName>
        <fullName evidence="7">ABC transporter substrate-binding protein</fullName>
    </submittedName>
</protein>
<dbReference type="SUPFAM" id="SSF53850">
    <property type="entry name" value="Periplasmic binding protein-like II"/>
    <property type="match status" value="1"/>
</dbReference>
<evidence type="ECO:0000256" key="4">
    <source>
        <dbReference type="ARBA" id="ARBA00022729"/>
    </source>
</evidence>
<dbReference type="Pfam" id="PF00496">
    <property type="entry name" value="SBP_bac_5"/>
    <property type="match status" value="1"/>
</dbReference>
<evidence type="ECO:0000313" key="8">
    <source>
        <dbReference type="Proteomes" id="UP000626026"/>
    </source>
</evidence>
<sequence>MISHRLLLAAPLGALLGLAAALPVAAQRTTVTIAGASPVASVDPHITNTASYNALGLHVFDRLVLQDASGALRPGLAAEWKAVSDTVWEFRLRPGVKWHDGRDFTADDVLFTFERLPSAAGGFVSAIRPVAKTEVVDALTLRLETRQPYPLLPNDLANVAIIARHAAQGAAPEDWNNLRAAIGTGPYRYAAFQSGDRAELVRNEQYWGGAEPWTRVNYRFIGNDGARTAALLAGDVDLIDQVPSADLQRLKRDQRLSVTQSEGVRLIYLQTDFSRQEAPPGVAAADGKPLSRNPFQDQRVRRALTLAIDRQALAERVMEGTANPTGQWLPPGTYSYNPAIPVPAADLDAARRLLAEAGFPDGLRVTLSTPNDRYPNDARVSQAVAQMWTRIGVRTQVEAVPWSVYLTRGQQQAYGIRLGGWGSTTGEASYLLRNVLSTFSQGRGSANFSRYSNPALDALTERAVVTLDDTAREKILQEATQVAIDDVGLIPLFLLGNSWASRRGLHYEPRRDEYTLARSLRPAD</sequence>
<dbReference type="Gene3D" id="3.10.105.10">
    <property type="entry name" value="Dipeptide-binding Protein, Domain 3"/>
    <property type="match status" value="1"/>
</dbReference>
<keyword evidence="3" id="KW-0813">Transport</keyword>
<feature type="chain" id="PRO_5046264853" evidence="5">
    <location>
        <begin position="27"/>
        <end position="524"/>
    </location>
</feature>
<evidence type="ECO:0000256" key="1">
    <source>
        <dbReference type="ARBA" id="ARBA00004418"/>
    </source>
</evidence>
<dbReference type="RefSeq" id="WP_187783120.1">
    <property type="nucleotide sequence ID" value="NZ_JACTVA010000004.1"/>
</dbReference>
<dbReference type="PANTHER" id="PTHR30290">
    <property type="entry name" value="PERIPLASMIC BINDING COMPONENT OF ABC TRANSPORTER"/>
    <property type="match status" value="1"/>
</dbReference>
<dbReference type="InterPro" id="IPR039424">
    <property type="entry name" value="SBP_5"/>
</dbReference>
<keyword evidence="4 5" id="KW-0732">Signal</keyword>
<evidence type="ECO:0000259" key="6">
    <source>
        <dbReference type="Pfam" id="PF00496"/>
    </source>
</evidence>
<dbReference type="EMBL" id="JACTVA010000004">
    <property type="protein sequence ID" value="MBC9205944.1"/>
    <property type="molecule type" value="Genomic_DNA"/>
</dbReference>